<dbReference type="PANTHER" id="PTHR30399">
    <property type="entry name" value="UNCHARACTERIZED PROTEIN YGJP"/>
    <property type="match status" value="1"/>
</dbReference>
<dbReference type="InterPro" id="IPR053136">
    <property type="entry name" value="UTP_pyrophosphatase-like"/>
</dbReference>
<accession>A0A1E1F3Y1</accession>
<keyword evidence="3" id="KW-1185">Reference proteome</keyword>
<reference evidence="2 3" key="1">
    <citation type="submission" date="2016-10" db="EMBL/GenBank/DDBJ databases">
        <title>Complete Genome Sequence of the Nonylphenol-Degrading Bacterium Sphingobium cloacae JCM 10874T.</title>
        <authorList>
            <person name="Ootsuka M."/>
            <person name="Nishizawa T."/>
            <person name="Ohta H."/>
        </authorList>
    </citation>
    <scope>NUCLEOTIDE SEQUENCE [LARGE SCALE GENOMIC DNA]</scope>
    <source>
        <strain evidence="2 3">JCM 10874</strain>
    </source>
</reference>
<evidence type="ECO:0000313" key="3">
    <source>
        <dbReference type="Proteomes" id="UP000218272"/>
    </source>
</evidence>
<gene>
    <name evidence="2" type="ORF">SCLO_1021930</name>
</gene>
<evidence type="ECO:0000259" key="1">
    <source>
        <dbReference type="Pfam" id="PF01863"/>
    </source>
</evidence>
<dbReference type="InterPro" id="IPR002725">
    <property type="entry name" value="YgjP-like_metallopeptidase"/>
</dbReference>
<dbReference type="AlphaFoldDB" id="A0A1E1F3Y1"/>
<dbReference type="Proteomes" id="UP000218272">
    <property type="component" value="Chromosome SCLO_1"/>
</dbReference>
<dbReference type="CDD" id="cd07344">
    <property type="entry name" value="M48_yhfN_like"/>
    <property type="match status" value="1"/>
</dbReference>
<dbReference type="KEGG" id="sclo:SCLO_1021930"/>
<proteinExistence type="predicted"/>
<dbReference type="EMBL" id="AP017655">
    <property type="protein sequence ID" value="BAV65233.1"/>
    <property type="molecule type" value="Genomic_DNA"/>
</dbReference>
<organism evidence="2 3">
    <name type="scientific">Sphingobium cloacae</name>
    <dbReference type="NCBI Taxonomy" id="120107"/>
    <lineage>
        <taxon>Bacteria</taxon>
        <taxon>Pseudomonadati</taxon>
        <taxon>Pseudomonadota</taxon>
        <taxon>Alphaproteobacteria</taxon>
        <taxon>Sphingomonadales</taxon>
        <taxon>Sphingomonadaceae</taxon>
        <taxon>Sphingobium</taxon>
    </lineage>
</organism>
<feature type="domain" description="YgjP-like metallopeptidase" evidence="1">
    <location>
        <begin position="47"/>
        <end position="236"/>
    </location>
</feature>
<dbReference type="PANTHER" id="PTHR30399:SF1">
    <property type="entry name" value="UTP PYROPHOSPHATASE"/>
    <property type="match status" value="1"/>
</dbReference>
<dbReference type="Pfam" id="PF01863">
    <property type="entry name" value="YgjP-like"/>
    <property type="match status" value="1"/>
</dbReference>
<sequence length="245" mass="26638">MRVIGNIILSTGNSDEAAILVDGVAVPVRVRRSARARAYKLSLDGVRGELRLSLPARASLKRALGWAQGHEGWVKAQMSARPALVVLGDGAVFPLEGREVQIRWVEGASRTIRLEEDRLLLGGAAESVAPRIARWLRGRAKAMLESETRDLASRHGLAVASVGVGDPRSRWGSCASSGAIRYSWRLILCPPEVRQATVAHELAHLLHMDHSPAFHAAHAELLGRDPRPARAWLRAHGAGLHRFKG</sequence>
<keyword evidence="2" id="KW-0378">Hydrolase</keyword>
<dbReference type="Gene3D" id="3.30.2010.10">
    <property type="entry name" value="Metalloproteases ('zincins'), catalytic domain"/>
    <property type="match status" value="1"/>
</dbReference>
<name>A0A1E1F3Y1_9SPHN</name>
<protein>
    <submittedName>
        <fullName evidence="2">Metal-dependent hydrolase</fullName>
    </submittedName>
</protein>
<dbReference type="RefSeq" id="WP_174521957.1">
    <property type="nucleotide sequence ID" value="NZ_AP017655.1"/>
</dbReference>
<dbReference type="GO" id="GO:0016787">
    <property type="term" value="F:hydrolase activity"/>
    <property type="evidence" value="ECO:0007669"/>
    <property type="project" value="UniProtKB-KW"/>
</dbReference>
<evidence type="ECO:0000313" key="2">
    <source>
        <dbReference type="EMBL" id="BAV65233.1"/>
    </source>
</evidence>